<dbReference type="InterPro" id="IPR013320">
    <property type="entry name" value="ConA-like_dom_sf"/>
</dbReference>
<name>A0A956NBS3_UNCEI</name>
<comment type="caution">
    <text evidence="5">The sequence shown here is derived from an EMBL/GenBank/DDBJ whole genome shotgun (WGS) entry which is preliminary data.</text>
</comment>
<dbReference type="Gene3D" id="2.60.40.10">
    <property type="entry name" value="Immunoglobulins"/>
    <property type="match status" value="1"/>
</dbReference>
<protein>
    <submittedName>
        <fullName evidence="5">DUF642 domain-containing protein</fullName>
    </submittedName>
</protein>
<evidence type="ECO:0000313" key="6">
    <source>
        <dbReference type="Proteomes" id="UP000739538"/>
    </source>
</evidence>
<dbReference type="Pfam" id="PF05345">
    <property type="entry name" value="He_PIG"/>
    <property type="match status" value="1"/>
</dbReference>
<feature type="region of interest" description="Disordered" evidence="1">
    <location>
        <begin position="52"/>
        <end position="79"/>
    </location>
</feature>
<dbReference type="AlphaFoldDB" id="A0A956NBS3"/>
<dbReference type="Proteomes" id="UP000739538">
    <property type="component" value="Unassembled WGS sequence"/>
</dbReference>
<feature type="chain" id="PRO_5036693269" evidence="2">
    <location>
        <begin position="26"/>
        <end position="924"/>
    </location>
</feature>
<feature type="domain" description="FlgD/Vpr Ig-like" evidence="4">
    <location>
        <begin position="851"/>
        <end position="910"/>
    </location>
</feature>
<evidence type="ECO:0000256" key="2">
    <source>
        <dbReference type="SAM" id="SignalP"/>
    </source>
</evidence>
<evidence type="ECO:0000259" key="3">
    <source>
        <dbReference type="Pfam" id="PF04862"/>
    </source>
</evidence>
<evidence type="ECO:0000259" key="4">
    <source>
        <dbReference type="Pfam" id="PF13860"/>
    </source>
</evidence>
<dbReference type="InterPro" id="IPR013783">
    <property type="entry name" value="Ig-like_fold"/>
</dbReference>
<dbReference type="Gene3D" id="2.60.120.200">
    <property type="match status" value="1"/>
</dbReference>
<reference evidence="5" key="2">
    <citation type="journal article" date="2021" name="Microbiome">
        <title>Successional dynamics and alternative stable states in a saline activated sludge microbial community over 9 years.</title>
        <authorList>
            <person name="Wang Y."/>
            <person name="Ye J."/>
            <person name="Ju F."/>
            <person name="Liu L."/>
            <person name="Boyd J.A."/>
            <person name="Deng Y."/>
            <person name="Parks D.H."/>
            <person name="Jiang X."/>
            <person name="Yin X."/>
            <person name="Woodcroft B.J."/>
            <person name="Tyson G.W."/>
            <person name="Hugenholtz P."/>
            <person name="Polz M.F."/>
            <person name="Zhang T."/>
        </authorList>
    </citation>
    <scope>NUCLEOTIDE SEQUENCE</scope>
    <source>
        <strain evidence="5">HKST-UBA02</strain>
    </source>
</reference>
<dbReference type="InterPro" id="IPR006946">
    <property type="entry name" value="DGR2-like_dom"/>
</dbReference>
<evidence type="ECO:0000256" key="1">
    <source>
        <dbReference type="SAM" id="MobiDB-lite"/>
    </source>
</evidence>
<proteinExistence type="predicted"/>
<keyword evidence="2" id="KW-0732">Signal</keyword>
<feature type="domain" description="DUF642" evidence="3">
    <location>
        <begin position="649"/>
        <end position="807"/>
    </location>
</feature>
<feature type="compositionally biased region" description="Basic and acidic residues" evidence="1">
    <location>
        <begin position="52"/>
        <end position="71"/>
    </location>
</feature>
<dbReference type="Pfam" id="PF04862">
    <property type="entry name" value="DUF642"/>
    <property type="match status" value="1"/>
</dbReference>
<evidence type="ECO:0000313" key="5">
    <source>
        <dbReference type="EMBL" id="MCA9756264.1"/>
    </source>
</evidence>
<reference evidence="5" key="1">
    <citation type="submission" date="2020-04" db="EMBL/GenBank/DDBJ databases">
        <authorList>
            <person name="Zhang T."/>
        </authorList>
    </citation>
    <scope>NUCLEOTIDE SEQUENCE</scope>
    <source>
        <strain evidence="5">HKST-UBA02</strain>
    </source>
</reference>
<dbReference type="InterPro" id="IPR025965">
    <property type="entry name" value="FlgD/Vpr_Ig-like"/>
</dbReference>
<accession>A0A956NBS3</accession>
<dbReference type="Pfam" id="PF13860">
    <property type="entry name" value="FlgD_ig"/>
    <property type="match status" value="1"/>
</dbReference>
<feature type="signal peptide" evidence="2">
    <location>
        <begin position="1"/>
        <end position="25"/>
    </location>
</feature>
<gene>
    <name evidence="5" type="ORF">KDA27_10700</name>
</gene>
<dbReference type="Pfam" id="PF13385">
    <property type="entry name" value="Laminin_G_3"/>
    <property type="match status" value="1"/>
</dbReference>
<dbReference type="InterPro" id="IPR026444">
    <property type="entry name" value="Secre_tail"/>
</dbReference>
<dbReference type="NCBIfam" id="TIGR04183">
    <property type="entry name" value="Por_Secre_tail"/>
    <property type="match status" value="1"/>
</dbReference>
<dbReference type="EMBL" id="JAGQHS010000047">
    <property type="protein sequence ID" value="MCA9756264.1"/>
    <property type="molecule type" value="Genomic_DNA"/>
</dbReference>
<organism evidence="5 6">
    <name type="scientific">Eiseniibacteriota bacterium</name>
    <dbReference type="NCBI Taxonomy" id="2212470"/>
    <lineage>
        <taxon>Bacteria</taxon>
        <taxon>Candidatus Eiseniibacteriota</taxon>
    </lineage>
</organism>
<sequence>MKNRFNQWPVMLCLASMTVPAVSVAADAASSDDPSAVLTRSELRARVESYVDRASEGGARSHRETASHRGGGDPTTGYYYSCDSNPQVLDPNFESEPRPSLGGSTMYEWGETIHGAWNVNEGSAQLHRYKVGRHGIPAGTVLEINGDSPGNVSQMIGGLEPYTHYTVMFHYATVPDGPETAMYVTSDDDSWYFESDQDVLDGWSLGYFDFYTEDDVETISFLSLTSEAGMVIDDVSVICGFLPSLTNPGTQYNQEGDEVSLQLESIGIGDVEFWAYELPPGLDIDGETGLISGTIDDDAAGFYWIEIYVEDEEDDRYYHFNWHVRSSTGLVAYLPLDEGTDDYAEDLSGYGNDGELTEGTQWIAGVDGTGILGWDDEFVWCDLSPSLLPHGEGFSFSAWVRHQPMWSAEGGDPTTGGPEFSMIAFMGDWGIPDAGGEDFDYYLLQDGDYMDGGFLLYNEVEDELEWGWVGAEGLPFDEWYHLVVTTDGQGFKLYVNGELLNWDDWGYEGYELAAWGNGPVQLGSFSDWWDTDPCGIDEVRIYDYALSPEQVAELAADVPEFALLNPGDQTNEVGDEVELQVMSQGGVTGFDAWGLPGSLWIDEDTGRIYGELEQCDAGTHEVFVYAWNDDEETYIEFTWTVGSEPGGLVNDWSFEEGGPVGAGEYERYWEDDDISDYWTCLYGSVDLHHMAHDGVGDGLDANAGDLLLDLNGGEPGVVGTLAGGLDVGTKYVLRFHCARHPRAAANSATVWIDEDDHQVYSTAGGRGSSARWAWKEIEFTAYSSTIEVIFESNDSGPYGMLIDQVSVMCADETDHEPTDPHLIEPASNLDIPAVTQLQLSQPNPFSTSTAIRYDLGSATPVQIDVYAVDGRHIRTLVDDTQAAGARSVDWDGRDDRGDVVASGAYLLQFRAGTHKETRRIVKVQ</sequence>
<dbReference type="SUPFAM" id="SSF49899">
    <property type="entry name" value="Concanavalin A-like lectins/glucanases"/>
    <property type="match status" value="1"/>
</dbReference>
<dbReference type="Gene3D" id="2.60.40.4070">
    <property type="match status" value="1"/>
</dbReference>